<comment type="caution">
    <text evidence="8">The sequence shown here is derived from an EMBL/GenBank/DDBJ whole genome shotgun (WGS) entry which is preliminary data.</text>
</comment>
<feature type="region of interest" description="Disordered" evidence="6">
    <location>
        <begin position="42"/>
        <end position="65"/>
    </location>
</feature>
<evidence type="ECO:0000256" key="7">
    <source>
        <dbReference type="SAM" id="Phobius"/>
    </source>
</evidence>
<dbReference type="InterPro" id="IPR026634">
    <property type="entry name" value="TPST-like"/>
</dbReference>
<dbReference type="Proteomes" id="UP000275408">
    <property type="component" value="Unassembled WGS sequence"/>
</dbReference>
<proteinExistence type="inferred from homology"/>
<organism evidence="8 9">
    <name type="scientific">Pocillopora damicornis</name>
    <name type="common">Cauliflower coral</name>
    <name type="synonym">Millepora damicornis</name>
    <dbReference type="NCBI Taxonomy" id="46731"/>
    <lineage>
        <taxon>Eukaryota</taxon>
        <taxon>Metazoa</taxon>
        <taxon>Cnidaria</taxon>
        <taxon>Anthozoa</taxon>
        <taxon>Hexacorallia</taxon>
        <taxon>Scleractinia</taxon>
        <taxon>Astrocoeniina</taxon>
        <taxon>Pocilloporidae</taxon>
        <taxon>Pocillopora</taxon>
    </lineage>
</organism>
<comment type="function">
    <text evidence="5">Catalyzes the O-sulfation of tyrosine residues within acidic motifs of polypeptides, using 3'-phosphoadenylyl sulfate (PAPS) as cosubstrate.</text>
</comment>
<feature type="compositionally biased region" description="Polar residues" evidence="6">
    <location>
        <begin position="44"/>
        <end position="61"/>
    </location>
</feature>
<comment type="catalytic activity">
    <reaction evidence="4 5">
        <text>L-tyrosyl-[protein] + 3'-phosphoadenylyl sulfate = O-sulfo-L-tyrosine-[protein] + adenosine 3',5'-bisphosphate + H(+)</text>
        <dbReference type="Rhea" id="RHEA:16801"/>
        <dbReference type="Rhea" id="RHEA-COMP:10136"/>
        <dbReference type="Rhea" id="RHEA-COMP:11688"/>
        <dbReference type="ChEBI" id="CHEBI:15378"/>
        <dbReference type="ChEBI" id="CHEBI:46858"/>
        <dbReference type="ChEBI" id="CHEBI:58339"/>
        <dbReference type="ChEBI" id="CHEBI:58343"/>
        <dbReference type="ChEBI" id="CHEBI:65286"/>
        <dbReference type="EC" id="2.8.2.20"/>
    </reaction>
</comment>
<keyword evidence="7" id="KW-1133">Transmembrane helix</keyword>
<protein>
    <recommendedName>
        <fullName evidence="2 5">Protein-tyrosine sulfotransferase</fullName>
        <ecNumber evidence="2 5">2.8.2.20</ecNumber>
    </recommendedName>
</protein>
<evidence type="ECO:0000256" key="5">
    <source>
        <dbReference type="RuleBase" id="RU365018"/>
    </source>
</evidence>
<keyword evidence="7" id="KW-0812">Transmembrane</keyword>
<dbReference type="EC" id="2.8.2.20" evidence="2 5"/>
<dbReference type="PANTHER" id="PTHR12788">
    <property type="entry name" value="PROTEIN-TYROSINE SULFOTRANSFERASE 2"/>
    <property type="match status" value="1"/>
</dbReference>
<keyword evidence="7" id="KW-0472">Membrane</keyword>
<dbReference type="Pfam" id="PF13469">
    <property type="entry name" value="Sulfotransfer_3"/>
    <property type="match status" value="1"/>
</dbReference>
<evidence type="ECO:0000313" key="9">
    <source>
        <dbReference type="Proteomes" id="UP000275408"/>
    </source>
</evidence>
<comment type="similarity">
    <text evidence="1 5">Belongs to the protein sulfotransferase family.</text>
</comment>
<name>A0A3M6U9U3_POCDA</name>
<dbReference type="Gene3D" id="3.40.50.300">
    <property type="entry name" value="P-loop containing nucleotide triphosphate hydrolases"/>
    <property type="match status" value="1"/>
</dbReference>
<feature type="non-terminal residue" evidence="8">
    <location>
        <position position="368"/>
    </location>
</feature>
<reference evidence="8 9" key="1">
    <citation type="journal article" date="2018" name="Sci. Rep.">
        <title>Comparative analysis of the Pocillopora damicornis genome highlights role of immune system in coral evolution.</title>
        <authorList>
            <person name="Cunning R."/>
            <person name="Bay R.A."/>
            <person name="Gillette P."/>
            <person name="Baker A.C."/>
            <person name="Traylor-Knowles N."/>
        </authorList>
    </citation>
    <scope>NUCLEOTIDE SEQUENCE [LARGE SCALE GENOMIC DNA]</scope>
    <source>
        <strain evidence="8">RSMAS</strain>
        <tissue evidence="8">Whole animal</tissue>
    </source>
</reference>
<dbReference type="EMBL" id="RCHS01001985">
    <property type="protein sequence ID" value="RMX50356.1"/>
    <property type="molecule type" value="Genomic_DNA"/>
</dbReference>
<sequence length="368" mass="42452">MHDAKMKFHFKYSKWFKNTFVVLTLLLLTTGWYLWNRSNKNDDGTSSPLKDLSTNKSSLGSRDSPCLPGRIPDSLTKLYELYNDVQTFVMFIGYPRSSHSLVGAILDAHPEIIIPHEYHIIEHWNSFQEEAIKKSGLLKYLLFFNLHSLSTWQATFGNRAEKPVFIDDGIYSYNVPGSWQGTFSDKLRVIGDKKGGGTTMELTEKPEKFAALKELNESLGISLRFLHVVRNPYDVISTWVLRLFNLRRKASDGLSKINKPATLDGFIKSFFELVETNEKIRQTYGDDTVLDILSHELISKPKETMMAVCKFLDVTCKSDYLQQAESILYGKPSITRTSVAWTEEQKQRVQDEMRKYPLFQSFRFEGEY</sequence>
<dbReference type="GO" id="GO:0005794">
    <property type="term" value="C:Golgi apparatus"/>
    <property type="evidence" value="ECO:0007669"/>
    <property type="project" value="TreeGrafter"/>
</dbReference>
<keyword evidence="3 5" id="KW-0808">Transferase</keyword>
<dbReference type="AlphaFoldDB" id="A0A3M6U9U3"/>
<evidence type="ECO:0000256" key="3">
    <source>
        <dbReference type="ARBA" id="ARBA00022679"/>
    </source>
</evidence>
<evidence type="ECO:0000256" key="4">
    <source>
        <dbReference type="ARBA" id="ARBA00048460"/>
    </source>
</evidence>
<feature type="transmembrane region" description="Helical" evidence="7">
    <location>
        <begin position="15"/>
        <end position="35"/>
    </location>
</feature>
<gene>
    <name evidence="8" type="ORF">pdam_00006941</name>
</gene>
<dbReference type="OrthoDB" id="6020239at2759"/>
<evidence type="ECO:0000256" key="6">
    <source>
        <dbReference type="SAM" id="MobiDB-lite"/>
    </source>
</evidence>
<keyword evidence="9" id="KW-1185">Reference proteome</keyword>
<accession>A0A3M6U9U3</accession>
<dbReference type="InterPro" id="IPR027417">
    <property type="entry name" value="P-loop_NTPase"/>
</dbReference>
<evidence type="ECO:0000313" key="8">
    <source>
        <dbReference type="EMBL" id="RMX50356.1"/>
    </source>
</evidence>
<dbReference type="SUPFAM" id="SSF52540">
    <property type="entry name" value="P-loop containing nucleoside triphosphate hydrolases"/>
    <property type="match status" value="1"/>
</dbReference>
<dbReference type="GO" id="GO:0008476">
    <property type="term" value="F:protein-tyrosine sulfotransferase activity"/>
    <property type="evidence" value="ECO:0007669"/>
    <property type="project" value="UniProtKB-EC"/>
</dbReference>
<evidence type="ECO:0000256" key="2">
    <source>
        <dbReference type="ARBA" id="ARBA00013262"/>
    </source>
</evidence>
<dbReference type="PANTHER" id="PTHR12788:SF8">
    <property type="entry name" value="PROTEIN-TYROSINE SULFOTRANSFERASE"/>
    <property type="match status" value="1"/>
</dbReference>
<evidence type="ECO:0000256" key="1">
    <source>
        <dbReference type="ARBA" id="ARBA00009988"/>
    </source>
</evidence>